<evidence type="ECO:0000256" key="2">
    <source>
        <dbReference type="SAM" id="Phobius"/>
    </source>
</evidence>
<feature type="transmembrane region" description="Helical" evidence="2">
    <location>
        <begin position="466"/>
        <end position="491"/>
    </location>
</feature>
<comment type="caution">
    <text evidence="3">The sequence shown here is derived from an EMBL/GenBank/DDBJ whole genome shotgun (WGS) entry which is preliminary data.</text>
</comment>
<feature type="transmembrane region" description="Helical" evidence="2">
    <location>
        <begin position="191"/>
        <end position="209"/>
    </location>
</feature>
<dbReference type="PANTHER" id="PTHR34219:SF1">
    <property type="entry name" value="PEPSY DOMAIN-CONTAINING PROTEIN"/>
    <property type="match status" value="1"/>
</dbReference>
<name>A0A421DS79_9GAMM</name>
<keyword evidence="2" id="KW-0472">Membrane</keyword>
<dbReference type="PANTHER" id="PTHR34219">
    <property type="entry name" value="IRON-REGULATED INNER MEMBRANE PROTEIN-RELATED"/>
    <property type="match status" value="1"/>
</dbReference>
<keyword evidence="2" id="KW-0812">Transmembrane</keyword>
<protein>
    <recommendedName>
        <fullName evidence="5">PepSY domain-containing protein</fullName>
    </recommendedName>
</protein>
<sequence>MPQPKTQASVTPMPSETSPSATALSRAMPADTASPRTAMIALFIRLHFYIGIFVGPFIFIAALTGTLYVLTPQIENRIYADQLFTQNHGVPYSLANQIAAAQAALGHHHKARLIAIRPAPTQGETTRVMFASSELGPSESRAIFIDPATLEIRGDETVYGTSGILPFRIWLDYLHRGLLLGDIGRNYSELAASWLWVAALGGVLIWWVTRRSAIPDRQRNKKVSRTSAAQKRRLRHWHTSLGLCLMVGLLFFSATGLTWSQWAGSNIAVVRNLLGWQTPTVKTQIINGPMAGSIHTHVTEHMAADIHAEHHSPMPMSHSVDNRPEMFDQVLAVARNAGIDAKKIEIKPAGSPVQAWTVTEIDRAWPTQVDAVSVNPSTLEIVDKTDFTTFPLAAKLTRWGVDAHMGVLFGLPNQLLLAVFGLGLCTTIVWGYRMWWIRRPRHNGANNPVKTLTSALLQVRLFPRMLLIVTTGLLAICLPLMGVSLLLFMLIDVTRWHLNRMVAPVALT</sequence>
<dbReference type="EMBL" id="MJLZ01000005">
    <property type="protein sequence ID" value="RLM27108.1"/>
    <property type="molecule type" value="Genomic_DNA"/>
</dbReference>
<dbReference type="OrthoDB" id="9791166at2"/>
<feature type="transmembrane region" description="Helical" evidence="2">
    <location>
        <begin position="241"/>
        <end position="262"/>
    </location>
</feature>
<evidence type="ECO:0000313" key="3">
    <source>
        <dbReference type="EMBL" id="RLM27108.1"/>
    </source>
</evidence>
<dbReference type="InterPro" id="IPR005625">
    <property type="entry name" value="PepSY-ass_TM"/>
</dbReference>
<proteinExistence type="predicted"/>
<reference evidence="3 4" key="1">
    <citation type="submission" date="2016-09" db="EMBL/GenBank/DDBJ databases">
        <authorList>
            <person name="Doonan J."/>
            <person name="Pachebat J.A."/>
            <person name="Golyshin P.N."/>
            <person name="Denman S."/>
            <person name="Mcdonald J.E."/>
        </authorList>
    </citation>
    <scope>NUCLEOTIDE SEQUENCE [LARGE SCALE GENOMIC DNA]</scope>
    <source>
        <strain evidence="3 4">NCPPB 3934</strain>
    </source>
</reference>
<evidence type="ECO:0008006" key="5">
    <source>
        <dbReference type="Google" id="ProtNLM"/>
    </source>
</evidence>
<accession>A0A421DS79</accession>
<dbReference type="AlphaFoldDB" id="A0A421DS79"/>
<dbReference type="Pfam" id="PF03929">
    <property type="entry name" value="PepSY_TM"/>
    <property type="match status" value="1"/>
</dbReference>
<evidence type="ECO:0000313" key="4">
    <source>
        <dbReference type="Proteomes" id="UP000285648"/>
    </source>
</evidence>
<feature type="compositionally biased region" description="Polar residues" evidence="1">
    <location>
        <begin position="1"/>
        <end position="23"/>
    </location>
</feature>
<feature type="transmembrane region" description="Helical" evidence="2">
    <location>
        <begin position="415"/>
        <end position="432"/>
    </location>
</feature>
<gene>
    <name evidence="3" type="ORF">BIY29_04210</name>
</gene>
<keyword evidence="2" id="KW-1133">Transmembrane helix</keyword>
<evidence type="ECO:0000256" key="1">
    <source>
        <dbReference type="SAM" id="MobiDB-lite"/>
    </source>
</evidence>
<organism evidence="3 4">
    <name type="scientific">Brenneria alni</name>
    <dbReference type="NCBI Taxonomy" id="71656"/>
    <lineage>
        <taxon>Bacteria</taxon>
        <taxon>Pseudomonadati</taxon>
        <taxon>Pseudomonadota</taxon>
        <taxon>Gammaproteobacteria</taxon>
        <taxon>Enterobacterales</taxon>
        <taxon>Pectobacteriaceae</taxon>
        <taxon>Brenneria</taxon>
    </lineage>
</organism>
<keyword evidence="4" id="KW-1185">Reference proteome</keyword>
<feature type="region of interest" description="Disordered" evidence="1">
    <location>
        <begin position="1"/>
        <end position="29"/>
    </location>
</feature>
<feature type="transmembrane region" description="Helical" evidence="2">
    <location>
        <begin position="46"/>
        <end position="70"/>
    </location>
</feature>
<dbReference type="Proteomes" id="UP000285648">
    <property type="component" value="Unassembled WGS sequence"/>
</dbReference>
<dbReference type="RefSeq" id="WP_121573928.1">
    <property type="nucleotide sequence ID" value="NZ_MJLZ01000005.1"/>
</dbReference>